<dbReference type="AlphaFoldDB" id="A0AAV3UDD6"/>
<protein>
    <recommendedName>
        <fullName evidence="3">Tat (Twin-arginine translocation) pathway signal sequence</fullName>
    </recommendedName>
</protein>
<accession>A0AAV3UDD6</accession>
<evidence type="ECO:0000313" key="2">
    <source>
        <dbReference type="Proteomes" id="UP001501729"/>
    </source>
</evidence>
<keyword evidence="2" id="KW-1185">Reference proteome</keyword>
<evidence type="ECO:0000313" key="1">
    <source>
        <dbReference type="EMBL" id="GAA5043615.1"/>
    </source>
</evidence>
<organism evidence="1 2">
    <name type="scientific">Haladaptatus pallidirubidus</name>
    <dbReference type="NCBI Taxonomy" id="1008152"/>
    <lineage>
        <taxon>Archaea</taxon>
        <taxon>Methanobacteriati</taxon>
        <taxon>Methanobacteriota</taxon>
        <taxon>Stenosarchaea group</taxon>
        <taxon>Halobacteria</taxon>
        <taxon>Halobacteriales</taxon>
        <taxon>Haladaptataceae</taxon>
        <taxon>Haladaptatus</taxon>
    </lineage>
</organism>
<evidence type="ECO:0008006" key="3">
    <source>
        <dbReference type="Google" id="ProtNLM"/>
    </source>
</evidence>
<reference evidence="1 2" key="1">
    <citation type="journal article" date="2019" name="Int. J. Syst. Evol. Microbiol.">
        <title>The Global Catalogue of Microorganisms (GCM) 10K type strain sequencing project: providing services to taxonomists for standard genome sequencing and annotation.</title>
        <authorList>
            <consortium name="The Broad Institute Genomics Platform"/>
            <consortium name="The Broad Institute Genome Sequencing Center for Infectious Disease"/>
            <person name="Wu L."/>
            <person name="Ma J."/>
        </authorList>
    </citation>
    <scope>NUCLEOTIDE SEQUENCE [LARGE SCALE GENOMIC DNA]</scope>
    <source>
        <strain evidence="1 2">JCM 17504</strain>
    </source>
</reference>
<name>A0AAV3UDD6_9EURY</name>
<dbReference type="RefSeq" id="WP_227775647.1">
    <property type="nucleotide sequence ID" value="NZ_BAABKX010000001.1"/>
</dbReference>
<dbReference type="PROSITE" id="PS51257">
    <property type="entry name" value="PROKAR_LIPOPROTEIN"/>
    <property type="match status" value="1"/>
</dbReference>
<sequence length="194" mass="21149">MSDRTRRSLLSVFGSVVVTAGCIGGFNDKSAADPNASTPETTITTEKAFWNASDEPDSDHSVFLLNESDEEQTVHVWVVRRESGETIFEETRTLNAGSGGTLYNLKKAESEGIEAFEICGELVDVPETKTGIQTTTADESNTTTDNADAMFSDETTETESNSRRCITIRTSKCYGNAELTVRSDESLDIVYSIC</sequence>
<dbReference type="GeneID" id="68611412"/>
<dbReference type="EMBL" id="BAABKX010000001">
    <property type="protein sequence ID" value="GAA5043615.1"/>
    <property type="molecule type" value="Genomic_DNA"/>
</dbReference>
<gene>
    <name evidence="1" type="ORF">GCM10025751_08610</name>
</gene>
<dbReference type="Proteomes" id="UP001501729">
    <property type="component" value="Unassembled WGS sequence"/>
</dbReference>
<proteinExistence type="predicted"/>
<comment type="caution">
    <text evidence="1">The sequence shown here is derived from an EMBL/GenBank/DDBJ whole genome shotgun (WGS) entry which is preliminary data.</text>
</comment>